<dbReference type="FunFam" id="3.40.395.10:FF:000002">
    <property type="entry name" value="Putative sentrin-specific protease 5"/>
    <property type="match status" value="1"/>
</dbReference>
<keyword evidence="7" id="KW-0539">Nucleus</keyword>
<dbReference type="GO" id="GO:0008234">
    <property type="term" value="F:cysteine-type peptidase activity"/>
    <property type="evidence" value="ECO:0007669"/>
    <property type="project" value="UniProtKB-KW"/>
</dbReference>
<dbReference type="PANTHER" id="PTHR12606:SF10">
    <property type="entry name" value="SENTRIN-SPECIFIC PROTEASE 5"/>
    <property type="match status" value="1"/>
</dbReference>
<dbReference type="Pfam" id="PF02902">
    <property type="entry name" value="Peptidase_C48"/>
    <property type="match status" value="1"/>
</dbReference>
<dbReference type="Pfam" id="PF19722">
    <property type="entry name" value="SENP3_5_N"/>
    <property type="match status" value="1"/>
</dbReference>
<keyword evidence="5" id="KW-0378">Hydrolase</keyword>
<evidence type="ECO:0000313" key="11">
    <source>
        <dbReference type="Proteomes" id="UP001591681"/>
    </source>
</evidence>
<dbReference type="GO" id="GO:0006508">
    <property type="term" value="P:proteolysis"/>
    <property type="evidence" value="ECO:0007669"/>
    <property type="project" value="UniProtKB-KW"/>
</dbReference>
<dbReference type="PANTHER" id="PTHR12606">
    <property type="entry name" value="SENTRIN/SUMO-SPECIFIC PROTEASE"/>
    <property type="match status" value="1"/>
</dbReference>
<evidence type="ECO:0000256" key="5">
    <source>
        <dbReference type="ARBA" id="ARBA00022801"/>
    </source>
</evidence>
<gene>
    <name evidence="10" type="ORF">ACEWY4_013961</name>
</gene>
<reference evidence="10 11" key="1">
    <citation type="submission" date="2024-09" db="EMBL/GenBank/DDBJ databases">
        <title>A chromosome-level genome assembly of Gray's grenadier anchovy, Coilia grayii.</title>
        <authorList>
            <person name="Fu Z."/>
        </authorList>
    </citation>
    <scope>NUCLEOTIDE SEQUENCE [LARGE SCALE GENOMIC DNA]</scope>
    <source>
        <strain evidence="10">G4</strain>
        <tissue evidence="10">Muscle</tissue>
    </source>
</reference>
<evidence type="ECO:0000256" key="3">
    <source>
        <dbReference type="ARBA" id="ARBA00022670"/>
    </source>
</evidence>
<protein>
    <recommendedName>
        <fullName evidence="9">Ubiquitin-like protease family profile domain-containing protein</fullName>
    </recommendedName>
</protein>
<dbReference type="SUPFAM" id="SSF54001">
    <property type="entry name" value="Cysteine proteinases"/>
    <property type="match status" value="1"/>
</dbReference>
<keyword evidence="4" id="KW-0833">Ubl conjugation pathway</keyword>
<accession>A0ABD1JQX5</accession>
<feature type="compositionally biased region" description="Low complexity" evidence="8">
    <location>
        <begin position="63"/>
        <end position="78"/>
    </location>
</feature>
<dbReference type="Proteomes" id="UP001591681">
    <property type="component" value="Unassembled WGS sequence"/>
</dbReference>
<evidence type="ECO:0000256" key="6">
    <source>
        <dbReference type="ARBA" id="ARBA00022807"/>
    </source>
</evidence>
<feature type="compositionally biased region" description="Polar residues" evidence="8">
    <location>
        <begin position="248"/>
        <end position="276"/>
    </location>
</feature>
<sequence length="612" mass="68230">MRVPHHSSRSPAPNVADHRSPIPTDTRSPTNNVPDHTAESVRSQRRRVPKTCDCCGPHTPTVAGRGHSASGRGHSGAANDSSAGHTPPGGRRRGRPRKDEYVSKATTQMEMTVDMQESVSMAMTPTDKQAESVSMVTSQINMQAESVSMATTQIIMQEGMVSMATTQMDMQAEAVSKARTQADMQAESVSMATTLTDMQAESVSMATPQTDMAVDMQEAEPQGDGQEMEGGGQDQEEGEGRAKGVAEPTSQDMEQTGPQPANQGQSHDQTLSQSVAANPPPPPRLLNGTVGGVSDGEMEAEPSVSPPPCQEYCGGALWDHAYCKRPRTHTHTHIHTHTPHTENNHEGLVDLIHEYLEDFYEKYGSFIPLCEDDIHDYLNRKSNTDLSDGKLVKWEVAKYKAGLATVPTQHFCVSHNKHTLSLDDLATLEDHNWVNDQVINMYGELIMEAANHKVHFFNSFFYRQLVAKGYEGVKRWTKKVDLFSKRLLLVPLHLEVHWSLLTVDVSSRSILFYDSQGIMFKYAVDNILKYLLAEAKEKKQLSFQKGWKMMVNKCIPQQKNDSDCGVFVLEYCKCLAQKQPLLFSQEDMPRVRKRIYQELCEGRLRDVPSLRD</sequence>
<name>A0ABD1JQX5_9TELE</name>
<dbReference type="InterPro" id="IPR045577">
    <property type="entry name" value="SENP3_5_cons_dom"/>
</dbReference>
<evidence type="ECO:0000313" key="10">
    <source>
        <dbReference type="EMBL" id="KAL2089273.1"/>
    </source>
</evidence>
<organism evidence="10 11">
    <name type="scientific">Coilia grayii</name>
    <name type="common">Gray's grenadier anchovy</name>
    <dbReference type="NCBI Taxonomy" id="363190"/>
    <lineage>
        <taxon>Eukaryota</taxon>
        <taxon>Metazoa</taxon>
        <taxon>Chordata</taxon>
        <taxon>Craniata</taxon>
        <taxon>Vertebrata</taxon>
        <taxon>Euteleostomi</taxon>
        <taxon>Actinopterygii</taxon>
        <taxon>Neopterygii</taxon>
        <taxon>Teleostei</taxon>
        <taxon>Clupei</taxon>
        <taxon>Clupeiformes</taxon>
        <taxon>Clupeoidei</taxon>
        <taxon>Engraulidae</taxon>
        <taxon>Coilinae</taxon>
        <taxon>Coilia</taxon>
    </lineage>
</organism>
<keyword evidence="11" id="KW-1185">Reference proteome</keyword>
<keyword evidence="6" id="KW-0788">Thiol protease</keyword>
<evidence type="ECO:0000259" key="9">
    <source>
        <dbReference type="PROSITE" id="PS50600"/>
    </source>
</evidence>
<comment type="subcellular location">
    <subcellularLocation>
        <location evidence="1">Nucleus</location>
        <location evidence="1">Nucleolus</location>
    </subcellularLocation>
</comment>
<dbReference type="Gene3D" id="3.40.395.10">
    <property type="entry name" value="Adenoviral Proteinase, Chain A"/>
    <property type="match status" value="1"/>
</dbReference>
<feature type="domain" description="Ubiquitin-like protease family profile" evidence="9">
    <location>
        <begin position="418"/>
        <end position="575"/>
    </location>
</feature>
<proteinExistence type="inferred from homology"/>
<evidence type="ECO:0000256" key="7">
    <source>
        <dbReference type="ARBA" id="ARBA00023242"/>
    </source>
</evidence>
<dbReference type="EMBL" id="JBHFQA010000012">
    <property type="protein sequence ID" value="KAL2089273.1"/>
    <property type="molecule type" value="Genomic_DNA"/>
</dbReference>
<feature type="region of interest" description="Disordered" evidence="8">
    <location>
        <begin position="1"/>
        <end position="104"/>
    </location>
</feature>
<keyword evidence="3" id="KW-0645">Protease</keyword>
<evidence type="ECO:0000256" key="4">
    <source>
        <dbReference type="ARBA" id="ARBA00022786"/>
    </source>
</evidence>
<feature type="compositionally biased region" description="Polar residues" evidence="8">
    <location>
        <begin position="23"/>
        <end position="34"/>
    </location>
</feature>
<comment type="similarity">
    <text evidence="2">Belongs to the peptidase C48 family.</text>
</comment>
<dbReference type="InterPro" id="IPR003653">
    <property type="entry name" value="Peptidase_C48_C"/>
</dbReference>
<evidence type="ECO:0000256" key="1">
    <source>
        <dbReference type="ARBA" id="ARBA00004604"/>
    </source>
</evidence>
<comment type="caution">
    <text evidence="10">The sequence shown here is derived from an EMBL/GenBank/DDBJ whole genome shotgun (WGS) entry which is preliminary data.</text>
</comment>
<dbReference type="PROSITE" id="PS50600">
    <property type="entry name" value="ULP_PROTEASE"/>
    <property type="match status" value="1"/>
</dbReference>
<evidence type="ECO:0000256" key="8">
    <source>
        <dbReference type="SAM" id="MobiDB-lite"/>
    </source>
</evidence>
<dbReference type="AlphaFoldDB" id="A0ABD1JQX5"/>
<evidence type="ECO:0000256" key="2">
    <source>
        <dbReference type="ARBA" id="ARBA00005234"/>
    </source>
</evidence>
<feature type="region of interest" description="Disordered" evidence="8">
    <location>
        <begin position="218"/>
        <end position="307"/>
    </location>
</feature>
<dbReference type="GO" id="GO:0005730">
    <property type="term" value="C:nucleolus"/>
    <property type="evidence" value="ECO:0007669"/>
    <property type="project" value="UniProtKB-SubCell"/>
</dbReference>
<dbReference type="InterPro" id="IPR038765">
    <property type="entry name" value="Papain-like_cys_pep_sf"/>
</dbReference>